<dbReference type="STRING" id="1850246.LPB138_08800"/>
<accession>A0A1D8P873</accession>
<protein>
    <recommendedName>
        <fullName evidence="3">YD repeat-containing protein</fullName>
    </recommendedName>
</protein>
<sequence length="1018" mass="116815">MFCFLIKTLNSQTHHLKPNITSPNVSNLGTYGNIPINYFTGKPNISIPIYTLNSGNIEVPIELSYHPDNVKPKSQPGWVGFGWNLNSGGSITRQVRGHMDEFYGSYWNNIHLYSAYYPYPDGLSPPLDNVLHGSDRINGPSNWADTSTLLDYLSWNQNYPFQSDILADEFSFNFLGYSGKFFYSGENKGWQVISDHHLKIELVEGEEFLEKNDIYDAIDEYTPNNLVYRPSSHYQSRYFGKFRIITPDGTKYEFGGKKGVEMTSAYATEQPTFSVNTWRLVKIIDVNGNIVDFDYKRNLPTCNFSFSAFDSSVSYQTTGNPNESSSASSMSRARTDQLSSTFVWPIYLKKISCATVDINFNSVPMARTESLYYTDSQINRPNVKEHALNPNRYKFYLVDNQISNIKWEKLNTIDIRDKSGGNRREVHQFNYSSNANQKLTLTDYFKATHLYQERKHFYFDYNNINSFNNITCDGNYSDHWGYLNKINANDALVSAVNTKKAVNTSYLTDGLLNKITYPTGGFTQFIWEPNEYSKVVSKNRQSLYTSIGYAGGVRIKEVNSFSDSNGVLVSSNKYYYKKNFSNSAPINSLTSSGILNGIPQYYFSFQNRPFDGGGGSTSFQVGNFNSITGYGYSGQGSHIGYDEVVEENMDGSYSKYYYTSYGPDINGKTHYDKNPVNYTGFVPSEDTYMPYSLLDVERGKKVGVFHYNHDNKLIEKNITKYRSDNGRFNQYIRTIPMIVSVATNSGSNNITLISATKEFTYNYYPIEEIKTSYDLNGNNPIVNITKFEYNGYDQISKLKKYDSDNSEFVTEFKYPHNYTSNSVFLAMKNKNFISPIVNERNLKNNSQINAMKTNYFSPYPNIYVPSNIKKQKNNFATEEVIEEFLNYDAKGNLLEMSKENGVKEIYIWGYQSQYPVAKVVIKNKTYFEIEAVLNMSVISNPVTIDFDMITELDKIRQNFPNAMVTTYTYDNTYGSITSITDPKGRSIFYVYDDIHRLKFIKDHEGKVLNEYKYNYKTN</sequence>
<reference evidence="1 2" key="1">
    <citation type="submission" date="2016-10" db="EMBL/GenBank/DDBJ databases">
        <title>Lutibacter sp. LPB0138, isolated from marine gastropod.</title>
        <authorList>
            <person name="Kim E."/>
            <person name="Yi H."/>
        </authorList>
    </citation>
    <scope>NUCLEOTIDE SEQUENCE [LARGE SCALE GENOMIC DNA]</scope>
    <source>
        <strain evidence="1 2">LPB0138</strain>
    </source>
</reference>
<proteinExistence type="predicted"/>
<evidence type="ECO:0000313" key="2">
    <source>
        <dbReference type="Proteomes" id="UP000176050"/>
    </source>
</evidence>
<keyword evidence="2" id="KW-1185">Reference proteome</keyword>
<dbReference type="AlphaFoldDB" id="A0A1D8P873"/>
<dbReference type="KEGG" id="lul:LPB138_08800"/>
<evidence type="ECO:0000313" key="1">
    <source>
        <dbReference type="EMBL" id="AOW20768.1"/>
    </source>
</evidence>
<dbReference type="EMBL" id="CP017478">
    <property type="protein sequence ID" value="AOW20768.1"/>
    <property type="molecule type" value="Genomic_DNA"/>
</dbReference>
<organism evidence="1 2">
    <name type="scientific">Urechidicola croceus</name>
    <dbReference type="NCBI Taxonomy" id="1850246"/>
    <lineage>
        <taxon>Bacteria</taxon>
        <taxon>Pseudomonadati</taxon>
        <taxon>Bacteroidota</taxon>
        <taxon>Flavobacteriia</taxon>
        <taxon>Flavobacteriales</taxon>
        <taxon>Flavobacteriaceae</taxon>
        <taxon>Urechidicola</taxon>
    </lineage>
</organism>
<evidence type="ECO:0008006" key="3">
    <source>
        <dbReference type="Google" id="ProtNLM"/>
    </source>
</evidence>
<name>A0A1D8P873_9FLAO</name>
<dbReference type="Proteomes" id="UP000176050">
    <property type="component" value="Chromosome"/>
</dbReference>
<gene>
    <name evidence="1" type="ORF">LPB138_08800</name>
</gene>